<sequence length="89" mass="10370">MFLGRLKLSLRRLDLLMLCSSRLSGDMSSMKSTLSQMLWHTLGFLLLHPTFGTIVYLRVLDLLSILIVLVMVVLEFGFDQYDFDFYFIL</sequence>
<keyword evidence="3" id="KW-1185">Reference proteome</keyword>
<dbReference type="Proteomes" id="UP000290289">
    <property type="component" value="Chromosome 14"/>
</dbReference>
<evidence type="ECO:0000313" key="2">
    <source>
        <dbReference type="EMBL" id="RXH77096.1"/>
    </source>
</evidence>
<keyword evidence="1" id="KW-1133">Transmembrane helix</keyword>
<accession>A0A498I0F2</accession>
<dbReference type="AlphaFoldDB" id="A0A498I0F2"/>
<proteinExistence type="predicted"/>
<comment type="caution">
    <text evidence="2">The sequence shown here is derived from an EMBL/GenBank/DDBJ whole genome shotgun (WGS) entry which is preliminary data.</text>
</comment>
<protein>
    <submittedName>
        <fullName evidence="2">Uncharacterized protein</fullName>
    </submittedName>
</protein>
<keyword evidence="1" id="KW-0812">Transmembrane</keyword>
<reference evidence="2 3" key="1">
    <citation type="submission" date="2018-10" db="EMBL/GenBank/DDBJ databases">
        <title>A high-quality apple genome assembly.</title>
        <authorList>
            <person name="Hu J."/>
        </authorList>
    </citation>
    <scope>NUCLEOTIDE SEQUENCE [LARGE SCALE GENOMIC DNA]</scope>
    <source>
        <strain evidence="3">cv. HFTH1</strain>
        <tissue evidence="2">Young leaf</tissue>
    </source>
</reference>
<dbReference type="EMBL" id="RDQH01000340">
    <property type="protein sequence ID" value="RXH77096.1"/>
    <property type="molecule type" value="Genomic_DNA"/>
</dbReference>
<evidence type="ECO:0000313" key="3">
    <source>
        <dbReference type="Proteomes" id="UP000290289"/>
    </source>
</evidence>
<name>A0A498I0F2_MALDO</name>
<organism evidence="2 3">
    <name type="scientific">Malus domestica</name>
    <name type="common">Apple</name>
    <name type="synonym">Pyrus malus</name>
    <dbReference type="NCBI Taxonomy" id="3750"/>
    <lineage>
        <taxon>Eukaryota</taxon>
        <taxon>Viridiplantae</taxon>
        <taxon>Streptophyta</taxon>
        <taxon>Embryophyta</taxon>
        <taxon>Tracheophyta</taxon>
        <taxon>Spermatophyta</taxon>
        <taxon>Magnoliopsida</taxon>
        <taxon>eudicotyledons</taxon>
        <taxon>Gunneridae</taxon>
        <taxon>Pentapetalae</taxon>
        <taxon>rosids</taxon>
        <taxon>fabids</taxon>
        <taxon>Rosales</taxon>
        <taxon>Rosaceae</taxon>
        <taxon>Amygdaloideae</taxon>
        <taxon>Maleae</taxon>
        <taxon>Malus</taxon>
    </lineage>
</organism>
<evidence type="ECO:0000256" key="1">
    <source>
        <dbReference type="SAM" id="Phobius"/>
    </source>
</evidence>
<keyword evidence="1" id="KW-0472">Membrane</keyword>
<gene>
    <name evidence="2" type="ORF">DVH24_019984</name>
</gene>
<feature type="transmembrane region" description="Helical" evidence="1">
    <location>
        <begin position="62"/>
        <end position="78"/>
    </location>
</feature>